<organism evidence="3 4">
    <name type="scientific">Nocardioides agariphilus</name>
    <dbReference type="NCBI Taxonomy" id="433664"/>
    <lineage>
        <taxon>Bacteria</taxon>
        <taxon>Bacillati</taxon>
        <taxon>Actinomycetota</taxon>
        <taxon>Actinomycetes</taxon>
        <taxon>Propionibacteriales</taxon>
        <taxon>Nocardioidaceae</taxon>
        <taxon>Nocardioides</taxon>
    </lineage>
</organism>
<dbReference type="SUPFAM" id="SSF55961">
    <property type="entry name" value="Bet v1-like"/>
    <property type="match status" value="1"/>
</dbReference>
<accession>A0A930YIA2</accession>
<dbReference type="AlphaFoldDB" id="A0A930YIA2"/>
<evidence type="ECO:0000313" key="4">
    <source>
        <dbReference type="Proteomes" id="UP000660668"/>
    </source>
</evidence>
<proteinExistence type="inferred from homology"/>
<sequence length="140" mass="15624">MATVTLTRHVPVPVPRAWRAWSNPAELARWWWPMLPDTTYDWSPEPGAAYAIHSRAAGFGVRGHFTEVDEPRRLVFDWAWVSGDEVEPVPGTVEVTFEARGAGTLVTVQHTSPHDRSEMAGLVEGWHAVLDRLTGVTELV</sequence>
<dbReference type="EMBL" id="JADKPO010000026">
    <property type="protein sequence ID" value="MBF4769496.1"/>
    <property type="molecule type" value="Genomic_DNA"/>
</dbReference>
<comment type="similarity">
    <text evidence="1">Belongs to the AHA1 family.</text>
</comment>
<dbReference type="InterPro" id="IPR013538">
    <property type="entry name" value="ASHA1/2-like_C"/>
</dbReference>
<dbReference type="CDD" id="cd07814">
    <property type="entry name" value="SRPBCC_CalC_Aha1-like"/>
    <property type="match status" value="1"/>
</dbReference>
<feature type="domain" description="Activator of Hsp90 ATPase homologue 1/2-like C-terminal" evidence="2">
    <location>
        <begin position="12"/>
        <end position="136"/>
    </location>
</feature>
<evidence type="ECO:0000256" key="1">
    <source>
        <dbReference type="ARBA" id="ARBA00006817"/>
    </source>
</evidence>
<dbReference type="Proteomes" id="UP000660668">
    <property type="component" value="Unassembled WGS sequence"/>
</dbReference>
<gene>
    <name evidence="3" type="ORF">ISU10_17140</name>
</gene>
<dbReference type="Pfam" id="PF08327">
    <property type="entry name" value="AHSA1"/>
    <property type="match status" value="1"/>
</dbReference>
<keyword evidence="4" id="KW-1185">Reference proteome</keyword>
<evidence type="ECO:0000313" key="3">
    <source>
        <dbReference type="EMBL" id="MBF4769496.1"/>
    </source>
</evidence>
<dbReference type="RefSeq" id="WP_194697643.1">
    <property type="nucleotide sequence ID" value="NZ_JADKPO010000026.1"/>
</dbReference>
<dbReference type="InterPro" id="IPR023393">
    <property type="entry name" value="START-like_dom_sf"/>
</dbReference>
<comment type="caution">
    <text evidence="3">The sequence shown here is derived from an EMBL/GenBank/DDBJ whole genome shotgun (WGS) entry which is preliminary data.</text>
</comment>
<name>A0A930YIA2_9ACTN</name>
<protein>
    <submittedName>
        <fullName evidence="3">SRPBCC domain-containing protein</fullName>
    </submittedName>
</protein>
<reference evidence="3" key="1">
    <citation type="submission" date="2020-11" db="EMBL/GenBank/DDBJ databases">
        <title>Nocardioides cynanchi sp. nov., isolated from soil of rhizosphere of Cynanchum wilfordii.</title>
        <authorList>
            <person name="Lee J.-S."/>
            <person name="Suh M.K."/>
            <person name="Kim J.-S."/>
        </authorList>
    </citation>
    <scope>NUCLEOTIDE SEQUENCE</scope>
    <source>
        <strain evidence="3">KCTC 19276</strain>
    </source>
</reference>
<evidence type="ECO:0000259" key="2">
    <source>
        <dbReference type="Pfam" id="PF08327"/>
    </source>
</evidence>
<dbReference type="Gene3D" id="3.30.530.20">
    <property type="match status" value="1"/>
</dbReference>